<gene>
    <name evidence="1" type="ORF">OPT61_g4111</name>
</gene>
<organism evidence="1 2">
    <name type="scientific">Boeremia exigua</name>
    <dbReference type="NCBI Taxonomy" id="749465"/>
    <lineage>
        <taxon>Eukaryota</taxon>
        <taxon>Fungi</taxon>
        <taxon>Dikarya</taxon>
        <taxon>Ascomycota</taxon>
        <taxon>Pezizomycotina</taxon>
        <taxon>Dothideomycetes</taxon>
        <taxon>Pleosporomycetidae</taxon>
        <taxon>Pleosporales</taxon>
        <taxon>Pleosporineae</taxon>
        <taxon>Didymellaceae</taxon>
        <taxon>Boeremia</taxon>
    </lineage>
</organism>
<evidence type="ECO:0000313" key="2">
    <source>
        <dbReference type="Proteomes" id="UP001153331"/>
    </source>
</evidence>
<name>A0ACC2IFA8_9PLEO</name>
<dbReference type="Proteomes" id="UP001153331">
    <property type="component" value="Unassembled WGS sequence"/>
</dbReference>
<protein>
    <submittedName>
        <fullName evidence="1">Uncharacterized protein</fullName>
    </submittedName>
</protein>
<evidence type="ECO:0000313" key="1">
    <source>
        <dbReference type="EMBL" id="KAJ8113855.1"/>
    </source>
</evidence>
<accession>A0ACC2IFA8</accession>
<proteinExistence type="predicted"/>
<comment type="caution">
    <text evidence="1">The sequence shown here is derived from an EMBL/GenBank/DDBJ whole genome shotgun (WGS) entry which is preliminary data.</text>
</comment>
<sequence>MPALTVPAGLYALHGSAWSTMESQHQPWSMPEQLHSSEYRHSGTGDDALLLSYAPVYGASSTACVGSFSSSLVSLSYDKTFIATTRIYPSGDANTLIGPVSAPTTFATTTVNENVFIYYGSFAAQPFIVQFKQEELDRTATSDSSSDAPSNNPLSTGAKAGIGVGAALGGLILLALGVLLYRRRARLQTQTSPSDWPSTTEHKAELHNETVPPRELAATQNTKTRFLEVNPTTPAELETHPR</sequence>
<keyword evidence="2" id="KW-1185">Reference proteome</keyword>
<dbReference type="EMBL" id="JAPHNI010000227">
    <property type="protein sequence ID" value="KAJ8113855.1"/>
    <property type="molecule type" value="Genomic_DNA"/>
</dbReference>
<reference evidence="1" key="1">
    <citation type="submission" date="2022-11" db="EMBL/GenBank/DDBJ databases">
        <title>Genome Sequence of Boeremia exigua.</title>
        <authorList>
            <person name="Buettner E."/>
        </authorList>
    </citation>
    <scope>NUCLEOTIDE SEQUENCE</scope>
    <source>
        <strain evidence="1">CU02</strain>
    </source>
</reference>